<keyword evidence="7" id="KW-0998">Cell outer membrane</keyword>
<keyword evidence="6" id="KW-0472">Membrane</keyword>
<evidence type="ECO:0000313" key="13">
    <source>
        <dbReference type="Proteomes" id="UP000295055"/>
    </source>
</evidence>
<evidence type="ECO:0000256" key="4">
    <source>
        <dbReference type="ARBA" id="ARBA00022692"/>
    </source>
</evidence>
<dbReference type="InterPro" id="IPR005594">
    <property type="entry name" value="YadA_C"/>
</dbReference>
<evidence type="ECO:0000313" key="12">
    <source>
        <dbReference type="EMBL" id="TCT38430.1"/>
    </source>
</evidence>
<feature type="chain" id="PRO_5020401711" evidence="10">
    <location>
        <begin position="25"/>
        <end position="377"/>
    </location>
</feature>
<dbReference type="Proteomes" id="UP000295055">
    <property type="component" value="Unassembled WGS sequence"/>
</dbReference>
<accession>A0A4R3NZ06</accession>
<dbReference type="RefSeq" id="WP_132494675.1">
    <property type="nucleotide sequence ID" value="NZ_SMAS01000001.1"/>
</dbReference>
<evidence type="ECO:0000256" key="3">
    <source>
        <dbReference type="ARBA" id="ARBA00022452"/>
    </source>
</evidence>
<name>A0A4R3NZ06_9GAMM</name>
<keyword evidence="4" id="KW-0812">Transmembrane</keyword>
<feature type="domain" description="Trimeric autotransporter adhesin YadA-like C-terminal membrane anchor" evidence="11">
    <location>
        <begin position="322"/>
        <end position="377"/>
    </location>
</feature>
<comment type="caution">
    <text evidence="12">The sequence shown here is derived from an EMBL/GenBank/DDBJ whole genome shotgun (WGS) entry which is preliminary data.</text>
</comment>
<sequence length="377" mass="42565">MKKKSLLSAFSVTILASLPSQSFSSDNINNLKNEINKPYDYPAHVYEDNRNTFEVENDRKTNAKIDRYTEIAFTMKPTIDFFEYVLEASSPLIKNESLLAHSTPADLPSPSSTRSRPLSSSSKANLIHLENKIEDNNYAINLLNMSINDLNQENNNQEKNIDEKGKSIKKLQSSLSDLEKNFDDREIKNKKYVDDEVFRSEAITTLLIDDTNKKHEKDTKQLNIAIEKLDKDIKESDLITSQLIEDAEKNSKAHADLILRNQQMLNIDRFDKLDKQEKLQTQQLNQINTRVDQMESKIHQTARDANAGIASVAAMTNIPYTTNTRFSAGLGLGNFKNGNAIAAGAQYQVKQNLNLRSSISWNNSDRAVLGAGIAYGW</sequence>
<evidence type="ECO:0000259" key="11">
    <source>
        <dbReference type="Pfam" id="PF03895"/>
    </source>
</evidence>
<comment type="subcellular location">
    <subcellularLocation>
        <location evidence="2">Cell outer membrane</location>
    </subcellularLocation>
    <subcellularLocation>
        <location evidence="1">Cell surface</location>
    </subcellularLocation>
</comment>
<evidence type="ECO:0000256" key="8">
    <source>
        <dbReference type="SAM" id="Coils"/>
    </source>
</evidence>
<evidence type="ECO:0000256" key="6">
    <source>
        <dbReference type="ARBA" id="ARBA00023136"/>
    </source>
</evidence>
<protein>
    <submittedName>
        <fullName evidence="12">YadA-like protein</fullName>
    </submittedName>
</protein>
<dbReference type="GO" id="GO:0009986">
    <property type="term" value="C:cell surface"/>
    <property type="evidence" value="ECO:0007669"/>
    <property type="project" value="UniProtKB-SubCell"/>
</dbReference>
<dbReference type="Gene3D" id="3.30.1300.30">
    <property type="entry name" value="GSPII I/J protein-like"/>
    <property type="match status" value="1"/>
</dbReference>
<dbReference type="OrthoDB" id="1631723at2"/>
<keyword evidence="5 10" id="KW-0732">Signal</keyword>
<evidence type="ECO:0000256" key="1">
    <source>
        <dbReference type="ARBA" id="ARBA00004241"/>
    </source>
</evidence>
<evidence type="ECO:0000256" key="7">
    <source>
        <dbReference type="ARBA" id="ARBA00023237"/>
    </source>
</evidence>
<reference evidence="12 13" key="1">
    <citation type="submission" date="2019-03" db="EMBL/GenBank/DDBJ databases">
        <title>Genomic analyses of the natural microbiome of Caenorhabditis elegans.</title>
        <authorList>
            <person name="Samuel B."/>
        </authorList>
    </citation>
    <scope>NUCLEOTIDE SEQUENCE [LARGE SCALE GENOMIC DNA]</scope>
    <source>
        <strain evidence="12 13">JUb102</strain>
    </source>
</reference>
<dbReference type="GO" id="GO:0009279">
    <property type="term" value="C:cell outer membrane"/>
    <property type="evidence" value="ECO:0007669"/>
    <property type="project" value="UniProtKB-SubCell"/>
</dbReference>
<evidence type="ECO:0000256" key="10">
    <source>
        <dbReference type="SAM" id="SignalP"/>
    </source>
</evidence>
<proteinExistence type="predicted"/>
<keyword evidence="8" id="KW-0175">Coiled coil</keyword>
<organism evidence="12 13">
    <name type="scientific">Providencia alcalifaciens</name>
    <dbReference type="NCBI Taxonomy" id="126385"/>
    <lineage>
        <taxon>Bacteria</taxon>
        <taxon>Pseudomonadati</taxon>
        <taxon>Pseudomonadota</taxon>
        <taxon>Gammaproteobacteria</taxon>
        <taxon>Enterobacterales</taxon>
        <taxon>Morganellaceae</taxon>
        <taxon>Providencia</taxon>
    </lineage>
</organism>
<feature type="coiled-coil region" evidence="8">
    <location>
        <begin position="140"/>
        <end position="188"/>
    </location>
</feature>
<feature type="compositionally biased region" description="Low complexity" evidence="9">
    <location>
        <begin position="108"/>
        <end position="121"/>
    </location>
</feature>
<evidence type="ECO:0000256" key="2">
    <source>
        <dbReference type="ARBA" id="ARBA00004442"/>
    </source>
</evidence>
<dbReference type="EMBL" id="SMAS01000001">
    <property type="protein sequence ID" value="TCT38430.1"/>
    <property type="molecule type" value="Genomic_DNA"/>
</dbReference>
<evidence type="ECO:0000256" key="5">
    <source>
        <dbReference type="ARBA" id="ARBA00022729"/>
    </source>
</evidence>
<dbReference type="SUPFAM" id="SSF54523">
    <property type="entry name" value="Pili subunits"/>
    <property type="match status" value="1"/>
</dbReference>
<feature type="region of interest" description="Disordered" evidence="9">
    <location>
        <begin position="102"/>
        <end position="121"/>
    </location>
</feature>
<evidence type="ECO:0000256" key="9">
    <source>
        <dbReference type="SAM" id="MobiDB-lite"/>
    </source>
</evidence>
<dbReference type="InterPro" id="IPR045584">
    <property type="entry name" value="Pilin-like"/>
</dbReference>
<dbReference type="AlphaFoldDB" id="A0A4R3NZ06"/>
<gene>
    <name evidence="12" type="ORF">EC835_101434</name>
</gene>
<dbReference type="Pfam" id="PF03895">
    <property type="entry name" value="YadA_anchor"/>
    <property type="match status" value="1"/>
</dbReference>
<keyword evidence="3" id="KW-1134">Transmembrane beta strand</keyword>
<feature type="signal peptide" evidence="10">
    <location>
        <begin position="1"/>
        <end position="24"/>
    </location>
</feature>